<feature type="transmembrane region" description="Helical" evidence="1">
    <location>
        <begin position="84"/>
        <end position="100"/>
    </location>
</feature>
<proteinExistence type="predicted"/>
<evidence type="ECO:0000256" key="1">
    <source>
        <dbReference type="SAM" id="Phobius"/>
    </source>
</evidence>
<evidence type="ECO:0000313" key="2">
    <source>
        <dbReference type="EMBL" id="SMN18770.1"/>
    </source>
</evidence>
<sequence>MSIEASILKEKSLHSRLYELTLTPYIGLTNAACILLSPIISPAEKLTTSAIPQQSYRTILPSSSTRVRELFNVKRKHVGLTTRNALVFGVANLAGSWMIYDDDIEDGSGFLMAWSALFLIVNGKSSLTALRYRMVWPLVLSTMALTNVGLYGRRFITSSFK</sequence>
<organism evidence="2 3">
    <name type="scientific">Maudiozyma saulgeensis</name>
    <dbReference type="NCBI Taxonomy" id="1789683"/>
    <lineage>
        <taxon>Eukaryota</taxon>
        <taxon>Fungi</taxon>
        <taxon>Dikarya</taxon>
        <taxon>Ascomycota</taxon>
        <taxon>Saccharomycotina</taxon>
        <taxon>Saccharomycetes</taxon>
        <taxon>Saccharomycetales</taxon>
        <taxon>Saccharomycetaceae</taxon>
        <taxon>Maudiozyma</taxon>
    </lineage>
</organism>
<dbReference type="Proteomes" id="UP000196158">
    <property type="component" value="Unassembled WGS sequence"/>
</dbReference>
<dbReference type="GO" id="GO:0005739">
    <property type="term" value="C:mitochondrion"/>
    <property type="evidence" value="ECO:0007669"/>
    <property type="project" value="TreeGrafter"/>
</dbReference>
<keyword evidence="1" id="KW-1133">Transmembrane helix</keyword>
<keyword evidence="1" id="KW-0472">Membrane</keyword>
<dbReference type="OrthoDB" id="5554402at2759"/>
<dbReference type="EMBL" id="FXLY01000002">
    <property type="protein sequence ID" value="SMN18770.1"/>
    <property type="molecule type" value="Genomic_DNA"/>
</dbReference>
<dbReference type="PANTHER" id="PTHR28177:SF1">
    <property type="entry name" value="ALTERED INHERITANCE OF MITOCHONDRIA PROTEIN 19, MITOCHONDRIAL"/>
    <property type="match status" value="1"/>
</dbReference>
<reference evidence="2 3" key="1">
    <citation type="submission" date="2017-04" db="EMBL/GenBank/DDBJ databases">
        <authorList>
            <person name="Afonso C.L."/>
            <person name="Miller P.J."/>
            <person name="Scott M.A."/>
            <person name="Spackman E."/>
            <person name="Goraichik I."/>
            <person name="Dimitrov K.M."/>
            <person name="Suarez D.L."/>
            <person name="Swayne D.E."/>
        </authorList>
    </citation>
    <scope>NUCLEOTIDE SEQUENCE [LARGE SCALE GENOMIC DNA]</scope>
</reference>
<name>A0A1X7QZY4_9SACH</name>
<keyword evidence="3" id="KW-1185">Reference proteome</keyword>
<feature type="transmembrane region" description="Helical" evidence="1">
    <location>
        <begin position="135"/>
        <end position="152"/>
    </location>
</feature>
<dbReference type="AlphaFoldDB" id="A0A1X7QZY4"/>
<dbReference type="PANTHER" id="PTHR28177">
    <property type="entry name" value="ALTERED INHERITANCE OF MITOCHONDRIA PROTEIN 19, MITOCHONDRIAL"/>
    <property type="match status" value="1"/>
</dbReference>
<dbReference type="InterPro" id="IPR019419">
    <property type="entry name" value="AIM19"/>
</dbReference>
<keyword evidence="1" id="KW-0812">Transmembrane</keyword>
<accession>A0A1X7QZY4</accession>
<protein>
    <recommendedName>
        <fullName evidence="4">Altered inheritance of mitochondria protein 19, mitochondrial</fullName>
    </recommendedName>
</protein>
<dbReference type="Pfam" id="PF10315">
    <property type="entry name" value="Aim19"/>
    <property type="match status" value="1"/>
</dbReference>
<evidence type="ECO:0008006" key="4">
    <source>
        <dbReference type="Google" id="ProtNLM"/>
    </source>
</evidence>
<feature type="transmembrane region" description="Helical" evidence="1">
    <location>
        <begin position="106"/>
        <end position="123"/>
    </location>
</feature>
<evidence type="ECO:0000313" key="3">
    <source>
        <dbReference type="Proteomes" id="UP000196158"/>
    </source>
</evidence>
<gene>
    <name evidence="2" type="ORF">KASA_0Q13101G</name>
</gene>